<evidence type="ECO:0000313" key="2">
    <source>
        <dbReference type="EMBL" id="JAH19349.1"/>
    </source>
</evidence>
<reference evidence="2" key="2">
    <citation type="journal article" date="2015" name="Fish Shellfish Immunol.">
        <title>Early steps in the European eel (Anguilla anguilla)-Vibrio vulnificus interaction in the gills: Role of the RtxA13 toxin.</title>
        <authorList>
            <person name="Callol A."/>
            <person name="Pajuelo D."/>
            <person name="Ebbesson L."/>
            <person name="Teles M."/>
            <person name="MacKenzie S."/>
            <person name="Amaro C."/>
        </authorList>
    </citation>
    <scope>NUCLEOTIDE SEQUENCE</scope>
</reference>
<organism evidence="2">
    <name type="scientific">Anguilla anguilla</name>
    <name type="common">European freshwater eel</name>
    <name type="synonym">Muraena anguilla</name>
    <dbReference type="NCBI Taxonomy" id="7936"/>
    <lineage>
        <taxon>Eukaryota</taxon>
        <taxon>Metazoa</taxon>
        <taxon>Chordata</taxon>
        <taxon>Craniata</taxon>
        <taxon>Vertebrata</taxon>
        <taxon>Euteleostomi</taxon>
        <taxon>Actinopterygii</taxon>
        <taxon>Neopterygii</taxon>
        <taxon>Teleostei</taxon>
        <taxon>Anguilliformes</taxon>
        <taxon>Anguillidae</taxon>
        <taxon>Anguilla</taxon>
    </lineage>
</organism>
<sequence>MTMWESLKVQVFQGTRDPQYSLVFLFISLWIIGGNSHCLQI</sequence>
<reference evidence="2" key="1">
    <citation type="submission" date="2014-11" db="EMBL/GenBank/DDBJ databases">
        <authorList>
            <person name="Amaro Gonzalez C."/>
        </authorList>
    </citation>
    <scope>NUCLEOTIDE SEQUENCE</scope>
</reference>
<dbReference type="EMBL" id="GBXM01089228">
    <property type="protein sequence ID" value="JAH19349.1"/>
    <property type="molecule type" value="Transcribed_RNA"/>
</dbReference>
<keyword evidence="1" id="KW-0472">Membrane</keyword>
<accession>A0A0E9QR95</accession>
<evidence type="ECO:0000256" key="1">
    <source>
        <dbReference type="SAM" id="Phobius"/>
    </source>
</evidence>
<protein>
    <submittedName>
        <fullName evidence="2">Uncharacterized protein</fullName>
    </submittedName>
</protein>
<proteinExistence type="predicted"/>
<keyword evidence="1" id="KW-0812">Transmembrane</keyword>
<feature type="transmembrane region" description="Helical" evidence="1">
    <location>
        <begin position="20"/>
        <end position="39"/>
    </location>
</feature>
<name>A0A0E9QR95_ANGAN</name>
<keyword evidence="1" id="KW-1133">Transmembrane helix</keyword>
<dbReference type="AlphaFoldDB" id="A0A0E9QR95"/>